<feature type="transmembrane region" description="Helical" evidence="1">
    <location>
        <begin position="6"/>
        <end position="26"/>
    </location>
</feature>
<organism evidence="2 3">
    <name type="scientific">Proteus mirabilis</name>
    <dbReference type="NCBI Taxonomy" id="584"/>
    <lineage>
        <taxon>Bacteria</taxon>
        <taxon>Pseudomonadati</taxon>
        <taxon>Pseudomonadota</taxon>
        <taxon>Gammaproteobacteria</taxon>
        <taxon>Enterobacterales</taxon>
        <taxon>Morganellaceae</taxon>
        <taxon>Proteus</taxon>
    </lineage>
</organism>
<proteinExistence type="predicted"/>
<protein>
    <submittedName>
        <fullName evidence="2">Uncharacterized protein</fullName>
    </submittedName>
</protein>
<evidence type="ECO:0000313" key="2">
    <source>
        <dbReference type="EMBL" id="SPZ04514.1"/>
    </source>
</evidence>
<reference evidence="2 3" key="1">
    <citation type="submission" date="2018-06" db="EMBL/GenBank/DDBJ databases">
        <authorList>
            <consortium name="Pathogen Informatics"/>
            <person name="Doyle S."/>
        </authorList>
    </citation>
    <scope>NUCLEOTIDE SEQUENCE [LARGE SCALE GENOMIC DNA]</scope>
    <source>
        <strain evidence="2 3">NCTC10975</strain>
    </source>
</reference>
<keyword evidence="1" id="KW-1133">Transmembrane helix</keyword>
<sequence>MSYQHAGIYAIVKRVIGWLILFLPLFQRQFR</sequence>
<dbReference type="EMBL" id="UAUE01000046">
    <property type="protein sequence ID" value="SPZ04514.1"/>
    <property type="molecule type" value="Genomic_DNA"/>
</dbReference>
<evidence type="ECO:0000313" key="3">
    <source>
        <dbReference type="Proteomes" id="UP000251485"/>
    </source>
</evidence>
<evidence type="ECO:0000256" key="1">
    <source>
        <dbReference type="SAM" id="Phobius"/>
    </source>
</evidence>
<dbReference type="AlphaFoldDB" id="A0A2X2CB06"/>
<keyword evidence="1" id="KW-0472">Membrane</keyword>
<gene>
    <name evidence="2" type="ORF">NCTC10975_05376</name>
</gene>
<keyword evidence="1" id="KW-0812">Transmembrane</keyword>
<accession>A0A2X2CB06</accession>
<name>A0A2X2CB06_PROMI</name>
<dbReference type="Proteomes" id="UP000251485">
    <property type="component" value="Unassembled WGS sequence"/>
</dbReference>